<dbReference type="Pfam" id="PF13561">
    <property type="entry name" value="adh_short_C2"/>
    <property type="match status" value="1"/>
</dbReference>
<dbReference type="Gene3D" id="3.40.50.720">
    <property type="entry name" value="NAD(P)-binding Rossmann-like Domain"/>
    <property type="match status" value="1"/>
</dbReference>
<dbReference type="PANTHER" id="PTHR43639">
    <property type="entry name" value="OXIDOREDUCTASE, SHORT-CHAIN DEHYDROGENASE/REDUCTASE FAMILY (AFU_ORTHOLOGUE AFUA_5G02870)"/>
    <property type="match status" value="1"/>
</dbReference>
<dbReference type="PANTHER" id="PTHR43639:SF1">
    <property type="entry name" value="SHORT-CHAIN DEHYDROGENASE_REDUCTASE FAMILY PROTEIN"/>
    <property type="match status" value="1"/>
</dbReference>
<dbReference type="InterPro" id="IPR020904">
    <property type="entry name" value="Sc_DH/Rdtase_CS"/>
</dbReference>
<protein>
    <submittedName>
        <fullName evidence="3">SDR family oxidoreductase</fullName>
    </submittedName>
</protein>
<dbReference type="GO" id="GO:0016491">
    <property type="term" value="F:oxidoreductase activity"/>
    <property type="evidence" value="ECO:0007669"/>
    <property type="project" value="UniProtKB-KW"/>
</dbReference>
<proteinExistence type="inferred from homology"/>
<dbReference type="EMBL" id="VTAW01000033">
    <property type="protein sequence ID" value="TYT60677.1"/>
    <property type="molecule type" value="Genomic_DNA"/>
</dbReference>
<dbReference type="CDD" id="cd05233">
    <property type="entry name" value="SDR_c"/>
    <property type="match status" value="1"/>
</dbReference>
<dbReference type="SUPFAM" id="SSF51735">
    <property type="entry name" value="NAD(P)-binding Rossmann-fold domains"/>
    <property type="match status" value="1"/>
</dbReference>
<keyword evidence="4" id="KW-1185">Reference proteome</keyword>
<dbReference type="PRINTS" id="PR00081">
    <property type="entry name" value="GDHRDH"/>
</dbReference>
<dbReference type="NCBIfam" id="NF005559">
    <property type="entry name" value="PRK07231.1"/>
    <property type="match status" value="1"/>
</dbReference>
<dbReference type="Proteomes" id="UP000324104">
    <property type="component" value="Unassembled WGS sequence"/>
</dbReference>
<accession>A0A5D5AIN7</accession>
<dbReference type="PROSITE" id="PS00061">
    <property type="entry name" value="ADH_SHORT"/>
    <property type="match status" value="1"/>
</dbReference>
<dbReference type="AlphaFoldDB" id="A0A5D5AIN7"/>
<dbReference type="FunFam" id="3.40.50.720:FF:000084">
    <property type="entry name" value="Short-chain dehydrogenase reductase"/>
    <property type="match status" value="1"/>
</dbReference>
<evidence type="ECO:0000313" key="4">
    <source>
        <dbReference type="Proteomes" id="UP000324104"/>
    </source>
</evidence>
<evidence type="ECO:0000256" key="1">
    <source>
        <dbReference type="ARBA" id="ARBA00006484"/>
    </source>
</evidence>
<evidence type="ECO:0000256" key="2">
    <source>
        <dbReference type="ARBA" id="ARBA00023002"/>
    </source>
</evidence>
<comment type="caution">
    <text evidence="3">The sequence shown here is derived from an EMBL/GenBank/DDBJ whole genome shotgun (WGS) entry which is preliminary data.</text>
</comment>
<reference evidence="3 4" key="1">
    <citation type="submission" date="2019-08" db="EMBL/GenBank/DDBJ databases">
        <title>Archaea genome.</title>
        <authorList>
            <person name="Kajale S."/>
            <person name="Shouche Y."/>
            <person name="Deshpande N."/>
            <person name="Sharma A."/>
        </authorList>
    </citation>
    <scope>NUCLEOTIDE SEQUENCE [LARGE SCALE GENOMIC DNA]</scope>
    <source>
        <strain evidence="3 4">ESP3B_9</strain>
    </source>
</reference>
<dbReference type="RefSeq" id="WP_149082813.1">
    <property type="nucleotide sequence ID" value="NZ_VTAW01000033.1"/>
</dbReference>
<comment type="similarity">
    <text evidence="1">Belongs to the short-chain dehydrogenases/reductases (SDR) family.</text>
</comment>
<organism evidence="3 4">
    <name type="scientific">Natrialba swarupiae</name>
    <dbReference type="NCBI Taxonomy" id="2448032"/>
    <lineage>
        <taxon>Archaea</taxon>
        <taxon>Methanobacteriati</taxon>
        <taxon>Methanobacteriota</taxon>
        <taxon>Stenosarchaea group</taxon>
        <taxon>Halobacteria</taxon>
        <taxon>Halobacteriales</taxon>
        <taxon>Natrialbaceae</taxon>
        <taxon>Natrialba</taxon>
    </lineage>
</organism>
<gene>
    <name evidence="3" type="ORF">FYC77_17630</name>
</gene>
<keyword evidence="2" id="KW-0560">Oxidoreductase</keyword>
<name>A0A5D5AIN7_9EURY</name>
<sequence>MSTPLTEQDVLVVGGASGIGRTVARAFADEGARVMIADLQEEPKSDGDPTHEVITAEGGDASFVDINLRDMASVQAAVDATVDEFGGIDTVFNSAGAITRGRIEDTDEEAMELVVDVNLTGPMRLAKATLPVLSESEGALINISSEAAERAVPDLPVYCASKGGVNQLTRQLAVEYGDETVNINAIAPGTTKTAMNEEVRENDPEWVERRQDAIPIGKLNEPEDIANLATFLASENGAKIHGTVVNIDGGTTAQ</sequence>
<dbReference type="InterPro" id="IPR002347">
    <property type="entry name" value="SDR_fam"/>
</dbReference>
<dbReference type="InterPro" id="IPR036291">
    <property type="entry name" value="NAD(P)-bd_dom_sf"/>
</dbReference>
<dbReference type="PRINTS" id="PR00080">
    <property type="entry name" value="SDRFAMILY"/>
</dbReference>
<evidence type="ECO:0000313" key="3">
    <source>
        <dbReference type="EMBL" id="TYT60677.1"/>
    </source>
</evidence>